<dbReference type="Gene3D" id="1.10.420.10">
    <property type="entry name" value="Peroxidase, domain 2"/>
    <property type="match status" value="1"/>
</dbReference>
<evidence type="ECO:0000256" key="10">
    <source>
        <dbReference type="ARBA" id="ARBA00022729"/>
    </source>
</evidence>
<evidence type="ECO:0000256" key="13">
    <source>
        <dbReference type="ARBA" id="ARBA00023004"/>
    </source>
</evidence>
<keyword evidence="11 19" id="KW-0106">Calcium</keyword>
<dbReference type="InterPro" id="IPR002016">
    <property type="entry name" value="Haem_peroxidase"/>
</dbReference>
<reference evidence="24" key="1">
    <citation type="submission" date="2024-10" db="EMBL/GenBank/DDBJ databases">
        <authorList>
            <person name="Ryan C."/>
        </authorList>
    </citation>
    <scope>NUCLEOTIDE SEQUENCE [LARGE SCALE GENOMIC DNA]</scope>
</reference>
<keyword evidence="14 21" id="KW-1015">Disulfide bond</keyword>
<evidence type="ECO:0000313" key="24">
    <source>
        <dbReference type="EMBL" id="CAL5047401.1"/>
    </source>
</evidence>
<keyword evidence="8 22" id="KW-0349">Heme</keyword>
<feature type="disulfide bond" evidence="21">
    <location>
        <begin position="202"/>
        <end position="227"/>
    </location>
</feature>
<feature type="binding site" evidence="19">
    <location>
        <position position="71"/>
    </location>
    <ligand>
        <name>Ca(2+)</name>
        <dbReference type="ChEBI" id="CHEBI:29108"/>
        <label>1</label>
    </ligand>
</feature>
<evidence type="ECO:0000256" key="4">
    <source>
        <dbReference type="ARBA" id="ARBA00006873"/>
    </source>
</evidence>
<name>A0ABC9DXA2_9POAL</name>
<dbReference type="PROSITE" id="PS50873">
    <property type="entry name" value="PEROXIDASE_4"/>
    <property type="match status" value="1"/>
</dbReference>
<evidence type="ECO:0000256" key="18">
    <source>
        <dbReference type="PIRSR" id="PIRSR600823-2"/>
    </source>
</evidence>
<dbReference type="PROSITE" id="PS00436">
    <property type="entry name" value="PEROXIDASE_2"/>
    <property type="match status" value="1"/>
</dbReference>
<dbReference type="EC" id="1.11.1.7" evidence="5 22"/>
<feature type="domain" description="Plant heme peroxidase family profile" evidence="23">
    <location>
        <begin position="24"/>
        <end position="323"/>
    </location>
</feature>
<dbReference type="InterPro" id="IPR000823">
    <property type="entry name" value="Peroxidase_pln"/>
</dbReference>
<evidence type="ECO:0000256" key="17">
    <source>
        <dbReference type="PIRSR" id="PIRSR600823-1"/>
    </source>
</evidence>
<evidence type="ECO:0000256" key="1">
    <source>
        <dbReference type="ARBA" id="ARBA00000189"/>
    </source>
</evidence>
<comment type="cofactor">
    <cofactor evidence="19 22">
        <name>Ca(2+)</name>
        <dbReference type="ChEBI" id="CHEBI:29108"/>
    </cofactor>
    <text evidence="19 22">Binds 2 calcium ions per subunit.</text>
</comment>
<feature type="disulfide bond" evidence="21">
    <location>
        <begin position="34"/>
        <end position="115"/>
    </location>
</feature>
<feature type="binding site" evidence="19">
    <location>
        <position position="66"/>
    </location>
    <ligand>
        <name>Ca(2+)</name>
        <dbReference type="ChEBI" id="CHEBI:29108"/>
        <label>1</label>
    </ligand>
</feature>
<dbReference type="GO" id="GO:0005576">
    <property type="term" value="C:extracellular region"/>
    <property type="evidence" value="ECO:0007669"/>
    <property type="project" value="UniProtKB-SubCell"/>
</dbReference>
<evidence type="ECO:0000256" key="11">
    <source>
        <dbReference type="ARBA" id="ARBA00022837"/>
    </source>
</evidence>
<comment type="subcellular location">
    <subcellularLocation>
        <location evidence="3 22">Secreted</location>
    </subcellularLocation>
</comment>
<sequence length="327" mass="35510">MAASFQLAVVSSCVMLWAVACQGALEFGYYDDTCPRAESIVRAEVRKAVRANAGVGAGLIRLLFHDCFVEGCDASVLIDPTEDNPQPEQLGIPNRGSLRGFQVIEAAKDAVEEACPGTVSCADIVAFAARDASYLLSDYKIDFEMPAGRHDGRQSSANDTLGFLPSPFASHGELVAKFAAKGLDVDDMVVLSGAHSIGRAHCTSVQDRLGIGSDMDPRFQRWLRRRCSNDTSSDTDSPTVRQDTVTAAELDSQYYTNVLRHRVLFTSDAALLTSPKTARMVRGYAKGDGKWERKFEAAMVKMAGIDVKDGADGEIRKNCRSVNQRAR</sequence>
<dbReference type="GO" id="GO:0006979">
    <property type="term" value="P:response to oxidative stress"/>
    <property type="evidence" value="ECO:0007669"/>
    <property type="project" value="UniProtKB-UniRule"/>
</dbReference>
<dbReference type="SUPFAM" id="SSF48113">
    <property type="entry name" value="Heme-dependent peroxidases"/>
    <property type="match status" value="1"/>
</dbReference>
<dbReference type="Gene3D" id="1.10.520.10">
    <property type="match status" value="1"/>
</dbReference>
<evidence type="ECO:0000256" key="8">
    <source>
        <dbReference type="ARBA" id="ARBA00022617"/>
    </source>
</evidence>
<evidence type="ECO:0000256" key="7">
    <source>
        <dbReference type="ARBA" id="ARBA00022559"/>
    </source>
</evidence>
<dbReference type="PROSITE" id="PS00435">
    <property type="entry name" value="PEROXIDASE_1"/>
    <property type="match status" value="1"/>
</dbReference>
<feature type="site" description="Transition state stabilizer" evidence="20">
    <location>
        <position position="61"/>
    </location>
</feature>
<keyword evidence="16 22" id="KW-0376">Hydrogen peroxide</keyword>
<keyword evidence="25" id="KW-1185">Reference proteome</keyword>
<evidence type="ECO:0000313" key="25">
    <source>
        <dbReference type="Proteomes" id="UP001497457"/>
    </source>
</evidence>
<feature type="binding site" evidence="19">
    <location>
        <position position="243"/>
    </location>
    <ligand>
        <name>Ca(2+)</name>
        <dbReference type="ChEBI" id="CHEBI:29108"/>
        <label>2</label>
    </ligand>
</feature>
<comment type="similarity">
    <text evidence="22">Belongs to the peroxidase family. Classical plant (class III) peroxidase subfamily.</text>
</comment>
<dbReference type="CDD" id="cd00693">
    <property type="entry name" value="secretory_peroxidase"/>
    <property type="match status" value="1"/>
</dbReference>
<evidence type="ECO:0000256" key="19">
    <source>
        <dbReference type="PIRSR" id="PIRSR600823-3"/>
    </source>
</evidence>
<feature type="active site" description="Proton acceptor" evidence="17">
    <location>
        <position position="65"/>
    </location>
</feature>
<dbReference type="FunFam" id="1.10.420.10:FF:000006">
    <property type="entry name" value="Peroxidase"/>
    <property type="match status" value="1"/>
</dbReference>
<comment type="catalytic activity">
    <reaction evidence="1 22">
        <text>2 a phenolic donor + H2O2 = 2 a phenolic radical donor + 2 H2O</text>
        <dbReference type="Rhea" id="RHEA:56136"/>
        <dbReference type="ChEBI" id="CHEBI:15377"/>
        <dbReference type="ChEBI" id="CHEBI:16240"/>
        <dbReference type="ChEBI" id="CHEBI:139520"/>
        <dbReference type="ChEBI" id="CHEBI:139521"/>
        <dbReference type="EC" id="1.11.1.7"/>
    </reaction>
</comment>
<dbReference type="FunFam" id="1.10.520.10:FF:000006">
    <property type="entry name" value="Peroxidase"/>
    <property type="match status" value="1"/>
</dbReference>
<evidence type="ECO:0000256" key="15">
    <source>
        <dbReference type="ARBA" id="ARBA00023180"/>
    </source>
</evidence>
<feature type="binding site" evidence="19">
    <location>
        <position position="75"/>
    </location>
    <ligand>
        <name>Ca(2+)</name>
        <dbReference type="ChEBI" id="CHEBI:29108"/>
        <label>1</label>
    </ligand>
</feature>
<dbReference type="GO" id="GO:0046872">
    <property type="term" value="F:metal ion binding"/>
    <property type="evidence" value="ECO:0007669"/>
    <property type="project" value="UniProtKB-UniRule"/>
</dbReference>
<feature type="disulfide bond" evidence="21">
    <location>
        <begin position="121"/>
        <end position="319"/>
    </location>
</feature>
<feature type="binding site" evidence="19">
    <location>
        <position position="251"/>
    </location>
    <ligand>
        <name>Ca(2+)</name>
        <dbReference type="ChEBI" id="CHEBI:29108"/>
        <label>2</label>
    </ligand>
</feature>
<accession>A0ABC9DXA2</accession>
<organism evidence="24 25">
    <name type="scientific">Urochloa decumbens</name>
    <dbReference type="NCBI Taxonomy" id="240449"/>
    <lineage>
        <taxon>Eukaryota</taxon>
        <taxon>Viridiplantae</taxon>
        <taxon>Streptophyta</taxon>
        <taxon>Embryophyta</taxon>
        <taxon>Tracheophyta</taxon>
        <taxon>Spermatophyta</taxon>
        <taxon>Magnoliopsida</taxon>
        <taxon>Liliopsida</taxon>
        <taxon>Poales</taxon>
        <taxon>Poaceae</taxon>
        <taxon>PACMAD clade</taxon>
        <taxon>Panicoideae</taxon>
        <taxon>Panicodae</taxon>
        <taxon>Paniceae</taxon>
        <taxon>Melinidinae</taxon>
        <taxon>Urochloa</taxon>
    </lineage>
</organism>
<dbReference type="PRINTS" id="PR00461">
    <property type="entry name" value="PLPEROXIDASE"/>
</dbReference>
<feature type="binding site" description="axial binding residue" evidence="19">
    <location>
        <position position="195"/>
    </location>
    <ligand>
        <name>heme b</name>
        <dbReference type="ChEBI" id="CHEBI:60344"/>
    </ligand>
    <ligandPart>
        <name>Fe</name>
        <dbReference type="ChEBI" id="CHEBI:18248"/>
    </ligandPart>
</feature>
<evidence type="ECO:0000256" key="9">
    <source>
        <dbReference type="ARBA" id="ARBA00022723"/>
    </source>
</evidence>
<evidence type="ECO:0000256" key="16">
    <source>
        <dbReference type="ARBA" id="ARBA00023324"/>
    </source>
</evidence>
<feature type="chain" id="PRO_5044535413" description="Peroxidase" evidence="22">
    <location>
        <begin position="24"/>
        <end position="327"/>
    </location>
</feature>
<proteinExistence type="inferred from homology"/>
<dbReference type="Pfam" id="PF00141">
    <property type="entry name" value="peroxidase"/>
    <property type="match status" value="1"/>
</dbReference>
<dbReference type="Proteomes" id="UP001497457">
    <property type="component" value="Chromosome 35b"/>
</dbReference>
<dbReference type="EMBL" id="OZ075145">
    <property type="protein sequence ID" value="CAL5047401.1"/>
    <property type="molecule type" value="Genomic_DNA"/>
</dbReference>
<comment type="similarity">
    <text evidence="4">Belongs to the peroxidase family. Ascorbate peroxidase subfamily.</text>
</comment>
<evidence type="ECO:0000256" key="2">
    <source>
        <dbReference type="ARBA" id="ARBA00002322"/>
    </source>
</evidence>
<dbReference type="InterPro" id="IPR010255">
    <property type="entry name" value="Haem_peroxidase_sf"/>
</dbReference>
<feature type="binding site" evidence="19">
    <location>
        <position position="246"/>
    </location>
    <ligand>
        <name>Ca(2+)</name>
        <dbReference type="ChEBI" id="CHEBI:29108"/>
        <label>2</label>
    </ligand>
</feature>
<comment type="cofactor">
    <cofactor evidence="19 22">
        <name>heme b</name>
        <dbReference type="ChEBI" id="CHEBI:60344"/>
    </cofactor>
    <text evidence="19 22">Binds 1 heme b (iron(II)-protoporphyrin IX) group per subunit.</text>
</comment>
<dbReference type="InterPro" id="IPR033905">
    <property type="entry name" value="Secretory_peroxidase"/>
</dbReference>
<evidence type="ECO:0000256" key="14">
    <source>
        <dbReference type="ARBA" id="ARBA00023157"/>
    </source>
</evidence>
<gene>
    <name evidence="24" type="ORF">URODEC1_LOCUS89913</name>
</gene>
<feature type="binding site" evidence="19">
    <location>
        <position position="88"/>
    </location>
    <ligand>
        <name>Ca(2+)</name>
        <dbReference type="ChEBI" id="CHEBI:29108"/>
        <label>1</label>
    </ligand>
</feature>
<protein>
    <recommendedName>
        <fullName evidence="5 22">Peroxidase</fullName>
        <ecNumber evidence="5 22">1.11.1.7</ecNumber>
    </recommendedName>
</protein>
<dbReference type="PRINTS" id="PR00458">
    <property type="entry name" value="PEROXIDASE"/>
</dbReference>
<evidence type="ECO:0000256" key="20">
    <source>
        <dbReference type="PIRSR" id="PIRSR600823-4"/>
    </source>
</evidence>
<feature type="binding site" evidence="19">
    <location>
        <position position="73"/>
    </location>
    <ligand>
        <name>Ca(2+)</name>
        <dbReference type="ChEBI" id="CHEBI:29108"/>
        <label>1</label>
    </ligand>
</feature>
<dbReference type="GO" id="GO:0140825">
    <property type="term" value="F:lactoperoxidase activity"/>
    <property type="evidence" value="ECO:0007669"/>
    <property type="project" value="UniProtKB-EC"/>
</dbReference>
<evidence type="ECO:0000256" key="3">
    <source>
        <dbReference type="ARBA" id="ARBA00004613"/>
    </source>
</evidence>
<evidence type="ECO:0000256" key="5">
    <source>
        <dbReference type="ARBA" id="ARBA00012313"/>
    </source>
</evidence>
<keyword evidence="15" id="KW-0325">Glycoprotein</keyword>
<keyword evidence="12 22" id="KW-0560">Oxidoreductase</keyword>
<keyword evidence="7 22" id="KW-0575">Peroxidase</keyword>
<evidence type="ECO:0000256" key="22">
    <source>
        <dbReference type="RuleBase" id="RU362060"/>
    </source>
</evidence>
<feature type="signal peptide" evidence="22">
    <location>
        <begin position="1"/>
        <end position="23"/>
    </location>
</feature>
<feature type="disulfide bond" evidence="21">
    <location>
        <begin position="67"/>
        <end position="72"/>
    </location>
</feature>
<evidence type="ECO:0000256" key="6">
    <source>
        <dbReference type="ARBA" id="ARBA00022525"/>
    </source>
</evidence>
<dbReference type="GO" id="GO:0020037">
    <property type="term" value="F:heme binding"/>
    <property type="evidence" value="ECO:0007669"/>
    <property type="project" value="UniProtKB-UniRule"/>
</dbReference>
<keyword evidence="13 19" id="KW-0408">Iron</keyword>
<keyword evidence="10 22" id="KW-0732">Signal</keyword>
<dbReference type="GO" id="GO:0042744">
    <property type="term" value="P:hydrogen peroxide catabolic process"/>
    <property type="evidence" value="ECO:0007669"/>
    <property type="project" value="UniProtKB-KW"/>
</dbReference>
<dbReference type="InterPro" id="IPR019794">
    <property type="entry name" value="Peroxidases_AS"/>
</dbReference>
<evidence type="ECO:0000259" key="23">
    <source>
        <dbReference type="PROSITE" id="PS50873"/>
    </source>
</evidence>
<evidence type="ECO:0000256" key="21">
    <source>
        <dbReference type="PIRSR" id="PIRSR600823-5"/>
    </source>
</evidence>
<dbReference type="InterPro" id="IPR019793">
    <property type="entry name" value="Peroxidases_heam-ligand_BS"/>
</dbReference>
<dbReference type="PANTHER" id="PTHR31235">
    <property type="entry name" value="PEROXIDASE 25-RELATED"/>
    <property type="match status" value="1"/>
</dbReference>
<feature type="binding site" evidence="19">
    <location>
        <position position="69"/>
    </location>
    <ligand>
        <name>Ca(2+)</name>
        <dbReference type="ChEBI" id="CHEBI:29108"/>
        <label>1</label>
    </ligand>
</feature>
<keyword evidence="6 22" id="KW-0964">Secreted</keyword>
<dbReference type="AlphaFoldDB" id="A0ABC9DXA2"/>
<keyword evidence="9 19" id="KW-0479">Metal-binding</keyword>
<feature type="binding site" evidence="18">
    <location>
        <position position="165"/>
    </location>
    <ligand>
        <name>substrate</name>
    </ligand>
</feature>
<evidence type="ECO:0000256" key="12">
    <source>
        <dbReference type="ARBA" id="ARBA00023002"/>
    </source>
</evidence>
<comment type="function">
    <text evidence="2">Removal of H(2)O(2), oxidation of toxic reductants, biosynthesis and degradation of lignin, suberization, auxin catabolism, response to environmental stresses such as wounding, pathogen attack and oxidative stress. These functions might be dependent on each isozyme/isoform in each plant tissue.</text>
</comment>